<name>A0A8J2T0Y0_9STRA</name>
<feature type="compositionally biased region" description="Low complexity" evidence="1">
    <location>
        <begin position="108"/>
        <end position="125"/>
    </location>
</feature>
<gene>
    <name evidence="2" type="ORF">PECAL_5P26150</name>
</gene>
<feature type="region of interest" description="Disordered" evidence="1">
    <location>
        <begin position="181"/>
        <end position="248"/>
    </location>
</feature>
<comment type="caution">
    <text evidence="2">The sequence shown here is derived from an EMBL/GenBank/DDBJ whole genome shotgun (WGS) entry which is preliminary data.</text>
</comment>
<feature type="compositionally biased region" description="Basic and acidic residues" evidence="1">
    <location>
        <begin position="126"/>
        <end position="137"/>
    </location>
</feature>
<feature type="region of interest" description="Disordered" evidence="1">
    <location>
        <begin position="86"/>
        <end position="155"/>
    </location>
</feature>
<proteinExistence type="predicted"/>
<feature type="region of interest" description="Disordered" evidence="1">
    <location>
        <begin position="350"/>
        <end position="386"/>
    </location>
</feature>
<evidence type="ECO:0000313" key="3">
    <source>
        <dbReference type="Proteomes" id="UP000789595"/>
    </source>
</evidence>
<feature type="compositionally biased region" description="Basic residues" evidence="1">
    <location>
        <begin position="197"/>
        <end position="207"/>
    </location>
</feature>
<dbReference type="EMBL" id="CAKKNE010000005">
    <property type="protein sequence ID" value="CAH0378098.1"/>
    <property type="molecule type" value="Genomic_DNA"/>
</dbReference>
<dbReference type="Proteomes" id="UP000789595">
    <property type="component" value="Unassembled WGS sequence"/>
</dbReference>
<feature type="compositionally biased region" description="Basic and acidic residues" evidence="1">
    <location>
        <begin position="181"/>
        <end position="190"/>
    </location>
</feature>
<reference evidence="2" key="1">
    <citation type="submission" date="2021-11" db="EMBL/GenBank/DDBJ databases">
        <authorList>
            <consortium name="Genoscope - CEA"/>
            <person name="William W."/>
        </authorList>
    </citation>
    <scope>NUCLEOTIDE SEQUENCE</scope>
</reference>
<feature type="compositionally biased region" description="Basic and acidic residues" evidence="1">
    <location>
        <begin position="33"/>
        <end position="49"/>
    </location>
</feature>
<accession>A0A8J2T0Y0</accession>
<keyword evidence="3" id="KW-1185">Reference proteome</keyword>
<organism evidence="2 3">
    <name type="scientific">Pelagomonas calceolata</name>
    <dbReference type="NCBI Taxonomy" id="35677"/>
    <lineage>
        <taxon>Eukaryota</taxon>
        <taxon>Sar</taxon>
        <taxon>Stramenopiles</taxon>
        <taxon>Ochrophyta</taxon>
        <taxon>Pelagophyceae</taxon>
        <taxon>Pelagomonadales</taxon>
        <taxon>Pelagomonadaceae</taxon>
        <taxon>Pelagomonas</taxon>
    </lineage>
</organism>
<dbReference type="AlphaFoldDB" id="A0A8J2T0Y0"/>
<feature type="region of interest" description="Disordered" evidence="1">
    <location>
        <begin position="1"/>
        <end position="67"/>
    </location>
</feature>
<evidence type="ECO:0000256" key="1">
    <source>
        <dbReference type="SAM" id="MobiDB-lite"/>
    </source>
</evidence>
<sequence>MTAVVGSAAEDTTPSEREAPQRFAWWHPQSADLGRRAEARRQHARRNDLWARPTAGEAPIIPRPLPPPSTSTVFAVIDGPVFAPVDPPTPHALARRAAAPPPPPPVEPSTAAAAGATKPPTVAAPKKPDWLAIEPKKPASKPRGRRGVPASAVPALAVDDAVDDALAELSDDALVATVEQAADRADREDGAAAPKKPASKPHGRRDRPRPQSAEEDVDALVARGAPIERTEKPRRGRGRPASVEAATTTREYLARGGTKPDLKYDLKGGFFRVRTAAAPAPAAEAPTAPAEEPVAVGRRVVIPQEHGGGYGMIETIIDGICDVALEADPAGDCLALHVDELAFASDEEYVGAPAPGEGADDDEASVPPSPSFDINETPAPAPSPPKAMPMSIFAAAREAVVAGSSFVSTTSRSPFVSCTIWIT</sequence>
<protein>
    <submittedName>
        <fullName evidence="2">Uncharacterized protein</fullName>
    </submittedName>
</protein>
<evidence type="ECO:0000313" key="2">
    <source>
        <dbReference type="EMBL" id="CAH0378098.1"/>
    </source>
</evidence>